<gene>
    <name evidence="1" type="ORF">GCM10010326_70070</name>
</gene>
<comment type="caution">
    <text evidence="1">The sequence shown here is derived from an EMBL/GenBank/DDBJ whole genome shotgun (WGS) entry which is preliminary data.</text>
</comment>
<sequence length="138" mass="14637">MWESGAPFSDLVREALESASSRELAERAVDPITGYHAAHNTLWKIGQGQNVKINPELVRAVAAAIGKPEREVQLAAAQQYVGLVAGDPLGASTPEATIVVAHVPGASAEDMPKLQELLKGWSARNQEHAPDVSGYSES</sequence>
<name>A0ABQ3ARB6_9ACTN</name>
<evidence type="ECO:0000313" key="1">
    <source>
        <dbReference type="EMBL" id="GGY65468.1"/>
    </source>
</evidence>
<dbReference type="GeneID" id="96294874"/>
<protein>
    <submittedName>
        <fullName evidence="1">Uncharacterized protein</fullName>
    </submittedName>
</protein>
<dbReference type="RefSeq" id="WP_190029201.1">
    <property type="nucleotide sequence ID" value="NZ_BMUU01000018.1"/>
</dbReference>
<dbReference type="EMBL" id="BMUU01000018">
    <property type="protein sequence ID" value="GGY65468.1"/>
    <property type="molecule type" value="Genomic_DNA"/>
</dbReference>
<organism evidence="1 2">
    <name type="scientific">Streptomyces xanthochromogenes</name>
    <dbReference type="NCBI Taxonomy" id="67384"/>
    <lineage>
        <taxon>Bacteria</taxon>
        <taxon>Bacillati</taxon>
        <taxon>Actinomycetota</taxon>
        <taxon>Actinomycetes</taxon>
        <taxon>Kitasatosporales</taxon>
        <taxon>Streptomycetaceae</taxon>
        <taxon>Streptomyces</taxon>
    </lineage>
</organism>
<reference evidence="2" key="1">
    <citation type="journal article" date="2019" name="Int. J. Syst. Evol. Microbiol.">
        <title>The Global Catalogue of Microorganisms (GCM) 10K type strain sequencing project: providing services to taxonomists for standard genome sequencing and annotation.</title>
        <authorList>
            <consortium name="The Broad Institute Genomics Platform"/>
            <consortium name="The Broad Institute Genome Sequencing Center for Infectious Disease"/>
            <person name="Wu L."/>
            <person name="Ma J."/>
        </authorList>
    </citation>
    <scope>NUCLEOTIDE SEQUENCE [LARGE SCALE GENOMIC DNA]</scope>
    <source>
        <strain evidence="2">JCM 4594</strain>
    </source>
</reference>
<evidence type="ECO:0000313" key="2">
    <source>
        <dbReference type="Proteomes" id="UP000600946"/>
    </source>
</evidence>
<proteinExistence type="predicted"/>
<keyword evidence="2" id="KW-1185">Reference proteome</keyword>
<dbReference type="Proteomes" id="UP000600946">
    <property type="component" value="Unassembled WGS sequence"/>
</dbReference>
<accession>A0ABQ3ARB6</accession>